<gene>
    <name evidence="9" type="ORF">D5400_14455</name>
</gene>
<feature type="transmembrane region" description="Helical" evidence="7">
    <location>
        <begin position="296"/>
        <end position="316"/>
    </location>
</feature>
<feature type="transmembrane region" description="Helical" evidence="7">
    <location>
        <begin position="165"/>
        <end position="183"/>
    </location>
</feature>
<evidence type="ECO:0000313" key="10">
    <source>
        <dbReference type="Proteomes" id="UP000268192"/>
    </source>
</evidence>
<evidence type="ECO:0000256" key="4">
    <source>
        <dbReference type="ARBA" id="ARBA00022692"/>
    </source>
</evidence>
<dbReference type="EMBL" id="CP032509">
    <property type="protein sequence ID" value="AZN72319.1"/>
    <property type="molecule type" value="Genomic_DNA"/>
</dbReference>
<keyword evidence="2" id="KW-0813">Transport</keyword>
<feature type="transmembrane region" description="Helical" evidence="7">
    <location>
        <begin position="242"/>
        <end position="263"/>
    </location>
</feature>
<evidence type="ECO:0000256" key="5">
    <source>
        <dbReference type="ARBA" id="ARBA00022989"/>
    </source>
</evidence>
<dbReference type="PROSITE" id="PS50850">
    <property type="entry name" value="MFS"/>
    <property type="match status" value="1"/>
</dbReference>
<feature type="transmembrane region" description="Helical" evidence="7">
    <location>
        <begin position="328"/>
        <end position="350"/>
    </location>
</feature>
<dbReference type="AlphaFoldDB" id="A0A3S9B5U7"/>
<dbReference type="GO" id="GO:0022857">
    <property type="term" value="F:transmembrane transporter activity"/>
    <property type="evidence" value="ECO:0007669"/>
    <property type="project" value="InterPro"/>
</dbReference>
<organism evidence="9 10">
    <name type="scientific">Georhizobium profundi</name>
    <dbReference type="NCBI Taxonomy" id="2341112"/>
    <lineage>
        <taxon>Bacteria</taxon>
        <taxon>Pseudomonadati</taxon>
        <taxon>Pseudomonadota</taxon>
        <taxon>Alphaproteobacteria</taxon>
        <taxon>Hyphomicrobiales</taxon>
        <taxon>Rhizobiaceae</taxon>
        <taxon>Georhizobium</taxon>
    </lineage>
</organism>
<evidence type="ECO:0000259" key="8">
    <source>
        <dbReference type="PROSITE" id="PS50850"/>
    </source>
</evidence>
<keyword evidence="5 7" id="KW-1133">Transmembrane helix</keyword>
<evidence type="ECO:0000256" key="7">
    <source>
        <dbReference type="SAM" id="Phobius"/>
    </source>
</evidence>
<dbReference type="InterPro" id="IPR047200">
    <property type="entry name" value="MFS_YcaD-like"/>
</dbReference>
<dbReference type="InterPro" id="IPR011701">
    <property type="entry name" value="MFS"/>
</dbReference>
<dbReference type="GO" id="GO:0005886">
    <property type="term" value="C:plasma membrane"/>
    <property type="evidence" value="ECO:0007669"/>
    <property type="project" value="UniProtKB-SubCell"/>
</dbReference>
<feature type="transmembrane region" description="Helical" evidence="7">
    <location>
        <begin position="270"/>
        <end position="290"/>
    </location>
</feature>
<dbReference type="InterPro" id="IPR036259">
    <property type="entry name" value="MFS_trans_sf"/>
</dbReference>
<feature type="transmembrane region" description="Helical" evidence="7">
    <location>
        <begin position="76"/>
        <end position="97"/>
    </location>
</feature>
<dbReference type="Gene3D" id="1.20.1250.20">
    <property type="entry name" value="MFS general substrate transporter like domains"/>
    <property type="match status" value="2"/>
</dbReference>
<comment type="subcellular location">
    <subcellularLocation>
        <location evidence="1">Cell membrane</location>
        <topology evidence="1">Multi-pass membrane protein</topology>
    </subcellularLocation>
</comment>
<dbReference type="PANTHER" id="PTHR23521:SF2">
    <property type="entry name" value="TRANSPORTER MFS SUPERFAMILY"/>
    <property type="match status" value="1"/>
</dbReference>
<proteinExistence type="predicted"/>
<feature type="transmembrane region" description="Helical" evidence="7">
    <location>
        <begin position="12"/>
        <end position="38"/>
    </location>
</feature>
<keyword evidence="10" id="KW-1185">Reference proteome</keyword>
<dbReference type="SUPFAM" id="SSF103473">
    <property type="entry name" value="MFS general substrate transporter"/>
    <property type="match status" value="1"/>
</dbReference>
<dbReference type="InterPro" id="IPR020846">
    <property type="entry name" value="MFS_dom"/>
</dbReference>
<dbReference type="Pfam" id="PF07690">
    <property type="entry name" value="MFS_1"/>
    <property type="match status" value="1"/>
</dbReference>
<dbReference type="CDD" id="cd17477">
    <property type="entry name" value="MFS_YcaD_like"/>
    <property type="match status" value="1"/>
</dbReference>
<dbReference type="PANTHER" id="PTHR23521">
    <property type="entry name" value="TRANSPORTER MFS SUPERFAMILY"/>
    <property type="match status" value="1"/>
</dbReference>
<protein>
    <submittedName>
        <fullName evidence="9">MFS transporter</fullName>
    </submittedName>
</protein>
<reference evidence="9 10" key="1">
    <citation type="submission" date="2018-09" db="EMBL/GenBank/DDBJ databases">
        <title>Marinorhizobium profundi gen. nov., sp. nov., isolated from a deep-sea sediment sample from the New Britain Trench and proposal of Marinorhizobiaceae fam. nov. in the order Rhizobiales of the class Alphaproteobacteria.</title>
        <authorList>
            <person name="Cao J."/>
        </authorList>
    </citation>
    <scope>NUCLEOTIDE SEQUENCE [LARGE SCALE GENOMIC DNA]</scope>
    <source>
        <strain evidence="9 10">WS11</strain>
    </source>
</reference>
<feature type="transmembrane region" description="Helical" evidence="7">
    <location>
        <begin position="136"/>
        <end position="159"/>
    </location>
</feature>
<feature type="transmembrane region" description="Helical" evidence="7">
    <location>
        <begin position="103"/>
        <end position="124"/>
    </location>
</feature>
<feature type="domain" description="Major facilitator superfamily (MFS) profile" evidence="8">
    <location>
        <begin position="13"/>
        <end position="388"/>
    </location>
</feature>
<name>A0A3S9B5U7_9HYPH</name>
<sequence>MRSEVGTTIRWSSLIAALAAIGAVGVAIGLGLPLLSVIMERRGISSSMIGFNTAFAGLASIAAAPLGPKLAHWFGVARTMIVMLCLAAASGLCFYIAEPFWTWFPLRVVFHGAVTIVFILSEFWINAAAPPERRGLVLGVYGTVLALGFATGPLIFAMIGSQGVLPFAAGAAIVLAAVIPIALARNEAPRIEEKPRRSFLRYVFLVPTATAAVFVFGAVEAGGLALFPIYAARTGFTESEGALLLTAIGLGNVLLQIPIGLVADRVKSRRILLTLLALIGLAGSAALPFIVGGWWLMAAVLFVWGGVVCGLYTVGLTHLGASLKGADLAAANAAFILCYALGALIGPQTIGIAMDIFGTDGFAIALGFFFSLYVLLTLGRMIFGPARG</sequence>
<evidence type="ECO:0000256" key="6">
    <source>
        <dbReference type="ARBA" id="ARBA00023136"/>
    </source>
</evidence>
<feature type="transmembrane region" description="Helical" evidence="7">
    <location>
        <begin position="362"/>
        <end position="383"/>
    </location>
</feature>
<keyword evidence="3" id="KW-1003">Cell membrane</keyword>
<evidence type="ECO:0000313" key="9">
    <source>
        <dbReference type="EMBL" id="AZN72319.1"/>
    </source>
</evidence>
<evidence type="ECO:0000256" key="2">
    <source>
        <dbReference type="ARBA" id="ARBA00022448"/>
    </source>
</evidence>
<dbReference type="OrthoDB" id="9797524at2"/>
<accession>A0A3S9B5U7</accession>
<keyword evidence="4 7" id="KW-0812">Transmembrane</keyword>
<evidence type="ECO:0000256" key="3">
    <source>
        <dbReference type="ARBA" id="ARBA00022475"/>
    </source>
</evidence>
<dbReference type="RefSeq" id="WP_126010636.1">
    <property type="nucleotide sequence ID" value="NZ_CP032509.1"/>
</dbReference>
<feature type="transmembrane region" description="Helical" evidence="7">
    <location>
        <begin position="204"/>
        <end position="230"/>
    </location>
</feature>
<dbReference type="KEGG" id="abaw:D5400_14455"/>
<feature type="transmembrane region" description="Helical" evidence="7">
    <location>
        <begin position="44"/>
        <end position="64"/>
    </location>
</feature>
<dbReference type="Proteomes" id="UP000268192">
    <property type="component" value="Chromosome"/>
</dbReference>
<keyword evidence="6 7" id="KW-0472">Membrane</keyword>
<evidence type="ECO:0000256" key="1">
    <source>
        <dbReference type="ARBA" id="ARBA00004651"/>
    </source>
</evidence>